<dbReference type="Proteomes" id="UP000218334">
    <property type="component" value="Unassembled WGS sequence"/>
</dbReference>
<evidence type="ECO:0000313" key="2">
    <source>
        <dbReference type="EMBL" id="PBK70468.1"/>
    </source>
</evidence>
<organism evidence="2 3">
    <name type="scientific">Armillaria solidipes</name>
    <dbReference type="NCBI Taxonomy" id="1076256"/>
    <lineage>
        <taxon>Eukaryota</taxon>
        <taxon>Fungi</taxon>
        <taxon>Dikarya</taxon>
        <taxon>Basidiomycota</taxon>
        <taxon>Agaricomycotina</taxon>
        <taxon>Agaricomycetes</taxon>
        <taxon>Agaricomycetidae</taxon>
        <taxon>Agaricales</taxon>
        <taxon>Marasmiineae</taxon>
        <taxon>Physalacriaceae</taxon>
        <taxon>Armillaria</taxon>
    </lineage>
</organism>
<keyword evidence="3" id="KW-1185">Reference proteome</keyword>
<feature type="region of interest" description="Disordered" evidence="1">
    <location>
        <begin position="103"/>
        <end position="150"/>
    </location>
</feature>
<accession>A0A2H3BWN9</accession>
<reference evidence="3" key="1">
    <citation type="journal article" date="2017" name="Nat. Ecol. Evol.">
        <title>Genome expansion and lineage-specific genetic innovations in the forest pathogenic fungi Armillaria.</title>
        <authorList>
            <person name="Sipos G."/>
            <person name="Prasanna A.N."/>
            <person name="Walter M.C."/>
            <person name="O'Connor E."/>
            <person name="Balint B."/>
            <person name="Krizsan K."/>
            <person name="Kiss B."/>
            <person name="Hess J."/>
            <person name="Varga T."/>
            <person name="Slot J."/>
            <person name="Riley R."/>
            <person name="Boka B."/>
            <person name="Rigling D."/>
            <person name="Barry K."/>
            <person name="Lee J."/>
            <person name="Mihaltcheva S."/>
            <person name="LaButti K."/>
            <person name="Lipzen A."/>
            <person name="Waldron R."/>
            <person name="Moloney N.M."/>
            <person name="Sperisen C."/>
            <person name="Kredics L."/>
            <person name="Vagvoelgyi C."/>
            <person name="Patrignani A."/>
            <person name="Fitzpatrick D."/>
            <person name="Nagy I."/>
            <person name="Doyle S."/>
            <person name="Anderson J.B."/>
            <person name="Grigoriev I.V."/>
            <person name="Gueldener U."/>
            <person name="Muensterkoetter M."/>
            <person name="Nagy L.G."/>
        </authorList>
    </citation>
    <scope>NUCLEOTIDE SEQUENCE [LARGE SCALE GENOMIC DNA]</scope>
    <source>
        <strain evidence="3">28-4</strain>
    </source>
</reference>
<evidence type="ECO:0000256" key="1">
    <source>
        <dbReference type="SAM" id="MobiDB-lite"/>
    </source>
</evidence>
<protein>
    <submittedName>
        <fullName evidence="2">Uncharacterized protein</fullName>
    </submittedName>
</protein>
<dbReference type="EMBL" id="KZ293426">
    <property type="protein sequence ID" value="PBK70468.1"/>
    <property type="molecule type" value="Genomic_DNA"/>
</dbReference>
<proteinExistence type="predicted"/>
<gene>
    <name evidence="2" type="ORF">ARMSODRAFT_974408</name>
</gene>
<dbReference type="AlphaFoldDB" id="A0A2H3BWN9"/>
<sequence length="150" mass="16113">MWFRVSPQGVGAAKVVDSSFQHSALEDIYPSAPSPQINIAAKFHENGAILLPCFGLGPDWMSLSRKLTVGGGRHGRGYGDMVAHNGPLALIFGQEIPMRSPSAPFCCSGGADESGKEKSNDTHGTTRRRHGHDRRPATTYTDNGKIYSST</sequence>
<name>A0A2H3BWN9_9AGAR</name>
<feature type="compositionally biased region" description="Polar residues" evidence="1">
    <location>
        <begin position="138"/>
        <end position="150"/>
    </location>
</feature>
<evidence type="ECO:0000313" key="3">
    <source>
        <dbReference type="Proteomes" id="UP000218334"/>
    </source>
</evidence>